<dbReference type="GO" id="GO:0005739">
    <property type="term" value="C:mitochondrion"/>
    <property type="evidence" value="ECO:0007669"/>
    <property type="project" value="UniProtKB-SubCell"/>
</dbReference>
<keyword evidence="3" id="KW-0809">Transit peptide</keyword>
<reference evidence="10" key="1">
    <citation type="journal article" date="2020" name="PLoS Negl. Trop. Dis.">
        <title>High-quality nuclear genome for Sarcoptes scabiei-A critical resource for a neglected parasite.</title>
        <authorList>
            <person name="Korhonen P.K."/>
            <person name="Gasser R.B."/>
            <person name="Ma G."/>
            <person name="Wang T."/>
            <person name="Stroehlein A.J."/>
            <person name="Young N.D."/>
            <person name="Ang C.S."/>
            <person name="Fernando D.D."/>
            <person name="Lu H.C."/>
            <person name="Taylor S."/>
            <person name="Reynolds S.L."/>
            <person name="Mofiz E."/>
            <person name="Najaraj S.H."/>
            <person name="Gowda H."/>
            <person name="Madugundu A."/>
            <person name="Renuse S."/>
            <person name="Holt D."/>
            <person name="Pandey A."/>
            <person name="Papenfuss A.T."/>
            <person name="Fischer K."/>
        </authorList>
    </citation>
    <scope>NUCLEOTIDE SEQUENCE [LARGE SCALE GENOMIC DNA]</scope>
</reference>
<evidence type="ECO:0000313" key="8">
    <source>
        <dbReference type="EMBL" id="KAF7494517.1"/>
    </source>
</evidence>
<evidence type="ECO:0000256" key="4">
    <source>
        <dbReference type="ARBA" id="ARBA00023128"/>
    </source>
</evidence>
<feature type="domain" description="Complex 1 LYR protein" evidence="7">
    <location>
        <begin position="8"/>
        <end position="55"/>
    </location>
</feature>
<keyword evidence="4" id="KW-0496">Mitochondrion</keyword>
<proteinExistence type="inferred from homology"/>
<evidence type="ECO:0000256" key="3">
    <source>
        <dbReference type="ARBA" id="ARBA00022946"/>
    </source>
</evidence>
<dbReference type="PANTHER" id="PTHR46203:SF1">
    <property type="entry name" value="MITOCHONDRIAL TRANSLATION RELEASE FACTOR IN RESCUE"/>
    <property type="match status" value="1"/>
</dbReference>
<dbReference type="GO" id="GO:0003747">
    <property type="term" value="F:translation release factor activity"/>
    <property type="evidence" value="ECO:0007669"/>
    <property type="project" value="InterPro"/>
</dbReference>
<accession>A0A834VEF3</accession>
<dbReference type="Pfam" id="PF05347">
    <property type="entry name" value="Complex1_LYR"/>
    <property type="match status" value="1"/>
</dbReference>
<dbReference type="InterPro" id="IPR000352">
    <property type="entry name" value="Pep_chain_release_fac_I"/>
</dbReference>
<reference evidence="8" key="2">
    <citation type="submission" date="2020-01" db="EMBL/GenBank/DDBJ databases">
        <authorList>
            <person name="Korhonen P.K.K."/>
            <person name="Guangxu M.G."/>
            <person name="Wang T.W."/>
            <person name="Stroehlein A.J.S."/>
            <person name="Young N.D."/>
            <person name="Ang C.-S.A."/>
            <person name="Fernando D.W.F."/>
            <person name="Lu H.L."/>
            <person name="Taylor S.T."/>
            <person name="Ehtesham M.E.M."/>
            <person name="Najaraj S.H.N."/>
            <person name="Harsha G.H.G."/>
            <person name="Madugundu A.M."/>
            <person name="Renuse S.R."/>
            <person name="Holt D.H."/>
            <person name="Pandey A.P."/>
            <person name="Papenfuss A.P."/>
            <person name="Gasser R.B.G."/>
            <person name="Fischer K.F."/>
        </authorList>
    </citation>
    <scope>NUCLEOTIDE SEQUENCE</scope>
    <source>
        <strain evidence="8">SSS_KF_BRIS2020</strain>
    </source>
</reference>
<dbReference type="EMBL" id="WVUK01000053">
    <property type="protein sequence ID" value="KAF7494517.1"/>
    <property type="molecule type" value="Genomic_DNA"/>
</dbReference>
<reference evidence="9" key="3">
    <citation type="submission" date="2022-06" db="UniProtKB">
        <authorList>
            <consortium name="EnsemblMetazoa"/>
        </authorList>
    </citation>
    <scope>IDENTIFICATION</scope>
</reference>
<sequence length="210" mass="25135">MTIARSDILKLYRDLLRYSRQLKYSDIDYINRRIRNEFRAKQNLTESKDIEYYYQIVLILNHRNLIPINRIDCCFLHRSLILCHFIPDKTFLPTLNEKDLEEQFVQGTGPGGQNVNRLQNCVVLKHIPTGIVVKCHQDRFLHRNRSIARQILLQRLDEHLNGENSIKQQKIRYNKTKLELKKLQAEKLRSLKQQYKDKLSESNVEDHNEH</sequence>
<keyword evidence="5" id="KW-0175">Coiled coil</keyword>
<evidence type="ECO:0000256" key="5">
    <source>
        <dbReference type="SAM" id="Coils"/>
    </source>
</evidence>
<keyword evidence="10" id="KW-1185">Reference proteome</keyword>
<dbReference type="Gene3D" id="3.30.160.20">
    <property type="match status" value="1"/>
</dbReference>
<protein>
    <submittedName>
        <fullName evidence="8">Putative peptide chain release factor C12orf65 -like protein, mitochondrial</fullName>
    </submittedName>
</protein>
<feature type="domain" description="Prokaryotic-type class I peptide chain release factors" evidence="6">
    <location>
        <begin position="94"/>
        <end position="194"/>
    </location>
</feature>
<dbReference type="OrthoDB" id="277888at2759"/>
<dbReference type="InterPro" id="IPR052405">
    <property type="entry name" value="Mito_Transl_Release_Factor"/>
</dbReference>
<dbReference type="EnsemblMetazoa" id="SSS_1775s_mrna">
    <property type="protein sequence ID" value="KAF7494517.1"/>
    <property type="gene ID" value="SSS_1775"/>
</dbReference>
<dbReference type="SUPFAM" id="SSF75620">
    <property type="entry name" value="Release factor"/>
    <property type="match status" value="1"/>
</dbReference>
<dbReference type="InterPro" id="IPR008011">
    <property type="entry name" value="Complex1_LYR_dom"/>
</dbReference>
<name>A0A834VEF3_SARSC</name>
<evidence type="ECO:0000313" key="10">
    <source>
        <dbReference type="Proteomes" id="UP000070412"/>
    </source>
</evidence>
<comment type="similarity">
    <text evidence="2">Belongs to the prokaryotic/mitochondrial release factor family.</text>
</comment>
<organism evidence="8">
    <name type="scientific">Sarcoptes scabiei</name>
    <name type="common">Itch mite</name>
    <name type="synonym">Acarus scabiei</name>
    <dbReference type="NCBI Taxonomy" id="52283"/>
    <lineage>
        <taxon>Eukaryota</taxon>
        <taxon>Metazoa</taxon>
        <taxon>Ecdysozoa</taxon>
        <taxon>Arthropoda</taxon>
        <taxon>Chelicerata</taxon>
        <taxon>Arachnida</taxon>
        <taxon>Acari</taxon>
        <taxon>Acariformes</taxon>
        <taxon>Sarcoptiformes</taxon>
        <taxon>Astigmata</taxon>
        <taxon>Psoroptidia</taxon>
        <taxon>Sarcoptoidea</taxon>
        <taxon>Sarcoptidae</taxon>
        <taxon>Sarcoptinae</taxon>
        <taxon>Sarcoptes</taxon>
    </lineage>
</organism>
<dbReference type="Pfam" id="PF00472">
    <property type="entry name" value="RF-1"/>
    <property type="match status" value="1"/>
</dbReference>
<dbReference type="Proteomes" id="UP000070412">
    <property type="component" value="Unassembled WGS sequence"/>
</dbReference>
<comment type="subcellular location">
    <subcellularLocation>
        <location evidence="1">Mitochondrion</location>
    </subcellularLocation>
</comment>
<evidence type="ECO:0000256" key="1">
    <source>
        <dbReference type="ARBA" id="ARBA00004173"/>
    </source>
</evidence>
<evidence type="ECO:0000259" key="6">
    <source>
        <dbReference type="Pfam" id="PF00472"/>
    </source>
</evidence>
<gene>
    <name evidence="8" type="ORF">SSS_1775</name>
</gene>
<dbReference type="PANTHER" id="PTHR46203">
    <property type="entry name" value="PROBABLE PEPTIDE CHAIN RELEASE FACTOR C12ORF65"/>
    <property type="match status" value="1"/>
</dbReference>
<evidence type="ECO:0000313" key="9">
    <source>
        <dbReference type="EnsemblMetazoa" id="KAF7494517.1"/>
    </source>
</evidence>
<feature type="coiled-coil region" evidence="5">
    <location>
        <begin position="166"/>
        <end position="205"/>
    </location>
</feature>
<dbReference type="AlphaFoldDB" id="A0A834VEF3"/>
<dbReference type="InterPro" id="IPR045853">
    <property type="entry name" value="Pep_chain_release_fac_I_sf"/>
</dbReference>
<evidence type="ECO:0000256" key="2">
    <source>
        <dbReference type="ARBA" id="ARBA00010835"/>
    </source>
</evidence>
<evidence type="ECO:0000259" key="7">
    <source>
        <dbReference type="Pfam" id="PF05347"/>
    </source>
</evidence>